<dbReference type="AlphaFoldDB" id="A0A0N4UGL2"/>
<dbReference type="InterPro" id="IPR013766">
    <property type="entry name" value="Thioredoxin_domain"/>
</dbReference>
<dbReference type="STRING" id="318479.A0A0N4UGL2"/>
<dbReference type="InterPro" id="IPR036249">
    <property type="entry name" value="Thioredoxin-like_sf"/>
</dbReference>
<dbReference type="OrthoDB" id="189920at2759"/>
<dbReference type="GO" id="GO:0045494">
    <property type="term" value="P:photoreceptor cell maintenance"/>
    <property type="evidence" value="ECO:0007669"/>
    <property type="project" value="InterPro"/>
</dbReference>
<evidence type="ECO:0000313" key="4">
    <source>
        <dbReference type="Proteomes" id="UP000274756"/>
    </source>
</evidence>
<protein>
    <submittedName>
        <fullName evidence="5">Thioredoxin domain-containing protein</fullName>
    </submittedName>
</protein>
<reference evidence="2 4" key="2">
    <citation type="submission" date="2018-11" db="EMBL/GenBank/DDBJ databases">
        <authorList>
            <consortium name="Pathogen Informatics"/>
        </authorList>
    </citation>
    <scope>NUCLEOTIDE SEQUENCE [LARGE SCALE GENOMIC DNA]</scope>
</reference>
<dbReference type="Pfam" id="PF13905">
    <property type="entry name" value="Thioredoxin_8"/>
    <property type="match status" value="1"/>
</dbReference>
<dbReference type="InterPro" id="IPR029519">
    <property type="entry name" value="RdCVF2"/>
</dbReference>
<evidence type="ECO:0000313" key="5">
    <source>
        <dbReference type="WBParaSite" id="DME_0000663701-mRNA-1"/>
    </source>
</evidence>
<dbReference type="Proteomes" id="UP000274756">
    <property type="component" value="Unassembled WGS sequence"/>
</dbReference>
<dbReference type="WBParaSite" id="DME_0000663701-mRNA-1">
    <property type="protein sequence ID" value="DME_0000663701-mRNA-1"/>
    <property type="gene ID" value="DME_0000663701"/>
</dbReference>
<dbReference type="GO" id="GO:0007600">
    <property type="term" value="P:sensory perception"/>
    <property type="evidence" value="ECO:0007669"/>
    <property type="project" value="InterPro"/>
</dbReference>
<evidence type="ECO:0000259" key="1">
    <source>
        <dbReference type="PROSITE" id="PS51352"/>
    </source>
</evidence>
<dbReference type="EMBL" id="UYYG01000017">
    <property type="protein sequence ID" value="VDN51308.1"/>
    <property type="molecule type" value="Genomic_DNA"/>
</dbReference>
<proteinExistence type="predicted"/>
<sequence>LNLNFFSACCFQGKVVALYFSAHWCPPCRQFTPFPKFLVILNIVLNFQDFYEDVGDDEFDIVFVSFDRTEDDLKEYMAEAHGDWYYIPFVMFCYICFG</sequence>
<accession>A0A0N4UGL2</accession>
<organism evidence="3 5">
    <name type="scientific">Dracunculus medinensis</name>
    <name type="common">Guinea worm</name>
    <dbReference type="NCBI Taxonomy" id="318479"/>
    <lineage>
        <taxon>Eukaryota</taxon>
        <taxon>Metazoa</taxon>
        <taxon>Ecdysozoa</taxon>
        <taxon>Nematoda</taxon>
        <taxon>Chromadorea</taxon>
        <taxon>Rhabditida</taxon>
        <taxon>Spirurina</taxon>
        <taxon>Dracunculoidea</taxon>
        <taxon>Dracunculidae</taxon>
        <taxon>Dracunculus</taxon>
    </lineage>
</organism>
<reference evidence="5" key="1">
    <citation type="submission" date="2017-02" db="UniProtKB">
        <authorList>
            <consortium name="WormBaseParasite"/>
        </authorList>
    </citation>
    <scope>IDENTIFICATION</scope>
</reference>
<dbReference type="SUPFAM" id="SSF52833">
    <property type="entry name" value="Thioredoxin-like"/>
    <property type="match status" value="1"/>
</dbReference>
<dbReference type="PROSITE" id="PS51352">
    <property type="entry name" value="THIOREDOXIN_2"/>
    <property type="match status" value="1"/>
</dbReference>
<keyword evidence="4" id="KW-1185">Reference proteome</keyword>
<dbReference type="InterPro" id="IPR012336">
    <property type="entry name" value="Thioredoxin-like_fold"/>
</dbReference>
<dbReference type="Proteomes" id="UP000038040">
    <property type="component" value="Unplaced"/>
</dbReference>
<evidence type="ECO:0000313" key="2">
    <source>
        <dbReference type="EMBL" id="VDN51308.1"/>
    </source>
</evidence>
<dbReference type="PANTHER" id="PTHR46762:SF1">
    <property type="entry name" value="NUCLEOREDOXIN-LIKE PROTEIN 2"/>
    <property type="match status" value="1"/>
</dbReference>
<feature type="domain" description="Thioredoxin" evidence="1">
    <location>
        <begin position="1"/>
        <end position="98"/>
    </location>
</feature>
<dbReference type="PANTHER" id="PTHR46762">
    <property type="entry name" value="NUCLEOREDOXIN-LIKE PROTEIN 2"/>
    <property type="match status" value="1"/>
</dbReference>
<evidence type="ECO:0000313" key="3">
    <source>
        <dbReference type="Proteomes" id="UP000038040"/>
    </source>
</evidence>
<gene>
    <name evidence="2" type="ORF">DME_LOCUS1281</name>
</gene>
<name>A0A0N4UGL2_DRAME</name>
<dbReference type="Gene3D" id="3.40.30.10">
    <property type="entry name" value="Glutaredoxin"/>
    <property type="match status" value="1"/>
</dbReference>